<dbReference type="OrthoDB" id="7474881at2"/>
<proteinExistence type="predicted"/>
<protein>
    <submittedName>
        <fullName evidence="2">DUF1318 domain-containing protein</fullName>
    </submittedName>
</protein>
<dbReference type="Pfam" id="PF07027">
    <property type="entry name" value="DUF1318"/>
    <property type="match status" value="1"/>
</dbReference>
<dbReference type="Proteomes" id="UP000241167">
    <property type="component" value="Unassembled WGS sequence"/>
</dbReference>
<comment type="caution">
    <text evidence="2">The sequence shown here is derived from an EMBL/GenBank/DDBJ whole genome shotgun (WGS) entry which is preliminary data.</text>
</comment>
<feature type="signal peptide" evidence="1">
    <location>
        <begin position="1"/>
        <end position="24"/>
    </location>
</feature>
<evidence type="ECO:0000313" key="2">
    <source>
        <dbReference type="EMBL" id="PSJ36361.1"/>
    </source>
</evidence>
<accession>A0A2P7QEG8</accession>
<dbReference type="AlphaFoldDB" id="A0A2P7QEG8"/>
<dbReference type="InterPro" id="IPR008309">
    <property type="entry name" value="YdbL"/>
</dbReference>
<evidence type="ECO:0000256" key="1">
    <source>
        <dbReference type="SAM" id="SignalP"/>
    </source>
</evidence>
<dbReference type="EMBL" id="PXYI01000014">
    <property type="protein sequence ID" value="PSJ36361.1"/>
    <property type="molecule type" value="Genomic_DNA"/>
</dbReference>
<organism evidence="2 3">
    <name type="scientific">Allosphingosinicella deserti</name>
    <dbReference type="NCBI Taxonomy" id="2116704"/>
    <lineage>
        <taxon>Bacteria</taxon>
        <taxon>Pseudomonadati</taxon>
        <taxon>Pseudomonadota</taxon>
        <taxon>Alphaproteobacteria</taxon>
        <taxon>Sphingomonadales</taxon>
        <taxon>Sphingomonadaceae</taxon>
        <taxon>Allosphingosinicella</taxon>
    </lineage>
</organism>
<evidence type="ECO:0000313" key="3">
    <source>
        <dbReference type="Proteomes" id="UP000241167"/>
    </source>
</evidence>
<feature type="chain" id="PRO_5015168969" evidence="1">
    <location>
        <begin position="25"/>
        <end position="132"/>
    </location>
</feature>
<reference evidence="2 3" key="1">
    <citation type="submission" date="2018-03" db="EMBL/GenBank/DDBJ databases">
        <title>The draft genome of Sphingosinicella sp. GL-C-18.</title>
        <authorList>
            <person name="Liu L."/>
            <person name="Li L."/>
            <person name="Liang L."/>
            <person name="Zhang X."/>
            <person name="Wang T."/>
        </authorList>
    </citation>
    <scope>NUCLEOTIDE SEQUENCE [LARGE SCALE GENOMIC DNA]</scope>
    <source>
        <strain evidence="2 3">GL-C-18</strain>
    </source>
</reference>
<gene>
    <name evidence="2" type="ORF">C7I55_26295</name>
</gene>
<sequence length="132" mass="13661">MNRRLKLIIAAGVAVVAITGGATAAFAMYQADAAAELRSSGQAGEQADGYLGVVGSASGAVRAQVDSVNIKRRAYYTDLAAKRGAKIEEVAATTACELFRTKVGPGQFYRGTDGAWKKREGSAAVPLPSYCG</sequence>
<dbReference type="RefSeq" id="WP_106516035.1">
    <property type="nucleotide sequence ID" value="NZ_PXYI01000014.1"/>
</dbReference>
<keyword evidence="1" id="KW-0732">Signal</keyword>
<keyword evidence="3" id="KW-1185">Reference proteome</keyword>
<name>A0A2P7QEG8_9SPHN</name>